<dbReference type="InterPro" id="IPR008972">
    <property type="entry name" value="Cupredoxin"/>
</dbReference>
<protein>
    <submittedName>
        <fullName evidence="2">Uncharacterized protein</fullName>
    </submittedName>
</protein>
<feature type="chain" id="PRO_5046524064" evidence="1">
    <location>
        <begin position="27"/>
        <end position="132"/>
    </location>
</feature>
<dbReference type="EMBL" id="QWKY01000028">
    <property type="protein sequence ID" value="RIH77978.1"/>
    <property type="molecule type" value="Genomic_DNA"/>
</dbReference>
<evidence type="ECO:0000313" key="2">
    <source>
        <dbReference type="EMBL" id="RIH77978.1"/>
    </source>
</evidence>
<comment type="caution">
    <text evidence="2">The sequence shown here is derived from an EMBL/GenBank/DDBJ whole genome shotgun (WGS) entry which is preliminary data.</text>
</comment>
<keyword evidence="3" id="KW-1185">Reference proteome</keyword>
<accession>A0ABX9MP12</accession>
<dbReference type="Proteomes" id="UP000265443">
    <property type="component" value="Unassembled WGS sequence"/>
</dbReference>
<organism evidence="2 3">
    <name type="scientific">Meiothermus hypogaeus</name>
    <dbReference type="NCBI Taxonomy" id="884155"/>
    <lineage>
        <taxon>Bacteria</taxon>
        <taxon>Thermotogati</taxon>
        <taxon>Deinococcota</taxon>
        <taxon>Deinococci</taxon>
        <taxon>Thermales</taxon>
        <taxon>Thermaceae</taxon>
        <taxon>Meiothermus</taxon>
    </lineage>
</organism>
<keyword evidence="1" id="KW-0732">Signal</keyword>
<dbReference type="Gene3D" id="2.60.40.420">
    <property type="entry name" value="Cupredoxins - blue copper proteins"/>
    <property type="match status" value="1"/>
</dbReference>
<name>A0ABX9MP12_9DEIN</name>
<sequence>MGYNLLMRVLAVVVLLGLLSACQSNQQQCTVIRAVGVTQGFKVANTDSPNATIKKGGCIEFVYDDETGATHLVQSKPGTPKELGFSTYPMGFKGYKERIVFNIAGEIEYICSTQDVNGSHAKTMNGIITVQP</sequence>
<reference evidence="2 3" key="1">
    <citation type="submission" date="2018-08" db="EMBL/GenBank/DDBJ databases">
        <title>Meiothermus hypogaeus DSM 23238 genome sequencing project.</title>
        <authorList>
            <person name="Da Costa M.S."/>
            <person name="Albuquerque L."/>
            <person name="Raposo P."/>
            <person name="Froufe H.J.C."/>
            <person name="Barroso C.S."/>
            <person name="Egas C."/>
        </authorList>
    </citation>
    <scope>NUCLEOTIDE SEQUENCE [LARGE SCALE GENOMIC DNA]</scope>
    <source>
        <strain evidence="2 3">DSM 23238</strain>
    </source>
</reference>
<proteinExistence type="predicted"/>
<feature type="signal peptide" evidence="1">
    <location>
        <begin position="1"/>
        <end position="26"/>
    </location>
</feature>
<gene>
    <name evidence="2" type="ORF">Mhypo_01774</name>
</gene>
<evidence type="ECO:0000313" key="3">
    <source>
        <dbReference type="Proteomes" id="UP000265443"/>
    </source>
</evidence>
<dbReference type="SUPFAM" id="SSF49503">
    <property type="entry name" value="Cupredoxins"/>
    <property type="match status" value="1"/>
</dbReference>
<evidence type="ECO:0000256" key="1">
    <source>
        <dbReference type="SAM" id="SignalP"/>
    </source>
</evidence>